<dbReference type="Proteomes" id="UP000545386">
    <property type="component" value="Unassembled WGS sequence"/>
</dbReference>
<organism evidence="1 2">
    <name type="scientific">Pusillimonas minor</name>
    <dbReference type="NCBI Taxonomy" id="2697024"/>
    <lineage>
        <taxon>Bacteria</taxon>
        <taxon>Pseudomonadati</taxon>
        <taxon>Pseudomonadota</taxon>
        <taxon>Betaproteobacteria</taxon>
        <taxon>Burkholderiales</taxon>
        <taxon>Alcaligenaceae</taxon>
        <taxon>Pusillimonas</taxon>
    </lineage>
</organism>
<evidence type="ECO:0000313" key="2">
    <source>
        <dbReference type="Proteomes" id="UP000545386"/>
    </source>
</evidence>
<dbReference type="EMBL" id="JACJUU010000006">
    <property type="protein sequence ID" value="MBC2770178.1"/>
    <property type="molecule type" value="Genomic_DNA"/>
</dbReference>
<sequence>MDATKLATRELTLGVDVSAPFQAGGLDGVAWGGVAAVKRFDDTQAVQSAAFRAGSERFKVYSADMGDTRAQYAM</sequence>
<dbReference type="RefSeq" id="WP_185779869.1">
    <property type="nucleotide sequence ID" value="NZ_JACJUU010000006.1"/>
</dbReference>
<dbReference type="AlphaFoldDB" id="A0A842HRC5"/>
<name>A0A842HRC5_9BURK</name>
<gene>
    <name evidence="1" type="ORF">GTU67_09675</name>
</gene>
<accession>A0A842HRC5</accession>
<reference evidence="1 2" key="1">
    <citation type="submission" date="2020-08" db="EMBL/GenBank/DDBJ databases">
        <title>Paraeoetvoesia sp. YC-7-48 draft genome sequence.</title>
        <authorList>
            <person name="Yao L."/>
        </authorList>
    </citation>
    <scope>NUCLEOTIDE SEQUENCE [LARGE SCALE GENOMIC DNA]</scope>
    <source>
        <strain evidence="2">YC-7-48</strain>
    </source>
</reference>
<protein>
    <submittedName>
        <fullName evidence="1">Autotransporter domain-containing protein</fullName>
    </submittedName>
</protein>
<proteinExistence type="predicted"/>
<comment type="caution">
    <text evidence="1">The sequence shown here is derived from an EMBL/GenBank/DDBJ whole genome shotgun (WGS) entry which is preliminary data.</text>
</comment>
<keyword evidence="2" id="KW-1185">Reference proteome</keyword>
<evidence type="ECO:0000313" key="1">
    <source>
        <dbReference type="EMBL" id="MBC2770178.1"/>
    </source>
</evidence>